<protein>
    <submittedName>
        <fullName evidence="2">Uncharacterized protein</fullName>
    </submittedName>
</protein>
<dbReference type="Proteomes" id="UP000198612">
    <property type="component" value="Unassembled WGS sequence"/>
</dbReference>
<evidence type="ECO:0000313" key="1">
    <source>
        <dbReference type="EMBL" id="SDG01554.1"/>
    </source>
</evidence>
<dbReference type="EMBL" id="FNBJ01000038">
    <property type="protein sequence ID" value="SDG01554.1"/>
    <property type="molecule type" value="Genomic_DNA"/>
</dbReference>
<dbReference type="Proteomes" id="UP000199519">
    <property type="component" value="Unassembled WGS sequence"/>
</dbReference>
<dbReference type="AlphaFoldDB" id="A0A1I0CKN3"/>
<gene>
    <name evidence="1" type="ORF">SAMN04488598_1388</name>
    <name evidence="2" type="ORF">SAMN04515652_1388</name>
</gene>
<sequence length="50" mass="5885">MQEDDQIIGLDIIDNKPDYSKSIEENNKALADQYLEKYGEVPEWLKDKLK</sequence>
<keyword evidence="4" id="KW-1185">Reference proteome</keyword>
<evidence type="ECO:0000313" key="3">
    <source>
        <dbReference type="Proteomes" id="UP000198612"/>
    </source>
</evidence>
<evidence type="ECO:0000313" key="4">
    <source>
        <dbReference type="Proteomes" id="UP000199519"/>
    </source>
</evidence>
<accession>A0A1I0CKN3</accession>
<organism evidence="2 3">
    <name type="scientific">Halanaerobium congolense</name>
    <dbReference type="NCBI Taxonomy" id="54121"/>
    <lineage>
        <taxon>Bacteria</taxon>
        <taxon>Bacillati</taxon>
        <taxon>Bacillota</taxon>
        <taxon>Clostridia</taxon>
        <taxon>Halanaerobiales</taxon>
        <taxon>Halanaerobiaceae</taxon>
        <taxon>Halanaerobium</taxon>
    </lineage>
</organism>
<proteinExistence type="predicted"/>
<evidence type="ECO:0000313" key="2">
    <source>
        <dbReference type="EMBL" id="SET19732.1"/>
    </source>
</evidence>
<dbReference type="RefSeq" id="WP_176760075.1">
    <property type="nucleotide sequence ID" value="NZ_FNBJ01000038.1"/>
</dbReference>
<dbReference type="EMBL" id="FOHG01000038">
    <property type="protein sequence ID" value="SET19732.1"/>
    <property type="molecule type" value="Genomic_DNA"/>
</dbReference>
<reference evidence="3 4" key="1">
    <citation type="submission" date="2016-10" db="EMBL/GenBank/DDBJ databases">
        <authorList>
            <person name="Varghese N."/>
            <person name="Submissions S."/>
        </authorList>
    </citation>
    <scope>NUCLEOTIDE SEQUENCE [LARGE SCALE GENOMIC DNA]</scope>
    <source>
        <strain evidence="1 4">WG2</strain>
        <strain evidence="2 3">WG5</strain>
    </source>
</reference>
<name>A0A1I0CKN3_9FIRM</name>